<evidence type="ECO:0000313" key="2">
    <source>
        <dbReference type="Proteomes" id="UP001500027"/>
    </source>
</evidence>
<keyword evidence="1" id="KW-0449">Lipoprotein</keyword>
<sequence length="429" mass="46609">MLSCSSDDSENNEQNFEVSSIKTFGGTKNESGNKVIRTNDGGYAVIGYTQSNDGDIENKIDESFDYWLLKFDLNNQLQLSKTYGGNSNDRASDIIQTSDNGFALIGFSFSNDGNVTSNAGIQDFWLIKLDTSGDISWEKSFGFSGLDRGISIIETNDNGYLLIGELDVTASGGEGNSKYFTSKGHAGGDYWAIKLDSYGNKQWSKFYGGTFTDTPNDVVQTIDNNYIIVGSSDSVDVDITNNKGSYDFWVIKISETGSLIWEKSFGGTEIDKAYGITTTNDGNYLIIGDTRSSDQDVSNNYGAADLWLIKITPNGDLLWDKSLGGSNFDSGSAISKTHDGSFILSGNSRSSNGNLTENEGQNDAWIIKIDLNASIEWQKTIGGTEIDFTNDVTQLNGGTYVAIGETSSSNQDITENKGFSDLLIITINE</sequence>
<dbReference type="PANTHER" id="PTHR42754">
    <property type="entry name" value="ENDOGLUCANASE"/>
    <property type="match status" value="1"/>
</dbReference>
<gene>
    <name evidence="1" type="ORF">GCM10022257_06570</name>
</gene>
<name>A0ABP8E8Y4_9FLAO</name>
<organism evidence="1 2">
    <name type="scientific">Hyunsoonleella aestuarii</name>
    <dbReference type="NCBI Taxonomy" id="912802"/>
    <lineage>
        <taxon>Bacteria</taxon>
        <taxon>Pseudomonadati</taxon>
        <taxon>Bacteroidota</taxon>
        <taxon>Flavobacteriia</taxon>
        <taxon>Flavobacteriales</taxon>
        <taxon>Flavobacteriaceae</taxon>
    </lineage>
</organism>
<accession>A0ABP8E8Y4</accession>
<comment type="caution">
    <text evidence="1">The sequence shown here is derived from an EMBL/GenBank/DDBJ whole genome shotgun (WGS) entry which is preliminary data.</text>
</comment>
<dbReference type="Proteomes" id="UP001500027">
    <property type="component" value="Unassembled WGS sequence"/>
</dbReference>
<dbReference type="PANTHER" id="PTHR42754:SF1">
    <property type="entry name" value="LIPOPROTEIN"/>
    <property type="match status" value="1"/>
</dbReference>
<protein>
    <submittedName>
        <fullName evidence="1">Lipoprotein</fullName>
    </submittedName>
</protein>
<proteinExistence type="predicted"/>
<keyword evidence="2" id="KW-1185">Reference proteome</keyword>
<dbReference type="EMBL" id="BAABAV010000001">
    <property type="protein sequence ID" value="GAA4268556.1"/>
    <property type="molecule type" value="Genomic_DNA"/>
</dbReference>
<evidence type="ECO:0000313" key="1">
    <source>
        <dbReference type="EMBL" id="GAA4268556.1"/>
    </source>
</evidence>
<reference evidence="2" key="1">
    <citation type="journal article" date="2019" name="Int. J. Syst. Evol. Microbiol.">
        <title>The Global Catalogue of Microorganisms (GCM) 10K type strain sequencing project: providing services to taxonomists for standard genome sequencing and annotation.</title>
        <authorList>
            <consortium name="The Broad Institute Genomics Platform"/>
            <consortium name="The Broad Institute Genome Sequencing Center for Infectious Disease"/>
            <person name="Wu L."/>
            <person name="Ma J."/>
        </authorList>
    </citation>
    <scope>NUCLEOTIDE SEQUENCE [LARGE SCALE GENOMIC DNA]</scope>
    <source>
        <strain evidence="2">JCM 17452</strain>
    </source>
</reference>